<proteinExistence type="predicted"/>
<feature type="domain" description="Pyridoxamine 5'-phosphate oxidase N-terminal" evidence="2">
    <location>
        <begin position="46"/>
        <end position="172"/>
    </location>
</feature>
<accession>A0ABT1P9S7</accession>
<evidence type="ECO:0000313" key="4">
    <source>
        <dbReference type="Proteomes" id="UP001206206"/>
    </source>
</evidence>
<dbReference type="Proteomes" id="UP001206206">
    <property type="component" value="Unassembled WGS sequence"/>
</dbReference>
<dbReference type="InterPro" id="IPR012349">
    <property type="entry name" value="Split_barrel_FMN-bd"/>
</dbReference>
<dbReference type="RefSeq" id="WP_255926108.1">
    <property type="nucleotide sequence ID" value="NZ_JANFNH010000005.1"/>
</dbReference>
<evidence type="ECO:0000256" key="1">
    <source>
        <dbReference type="SAM" id="MobiDB-lite"/>
    </source>
</evidence>
<dbReference type="EMBL" id="JANFNH010000005">
    <property type="protein sequence ID" value="MCQ4042111.1"/>
    <property type="molecule type" value="Genomic_DNA"/>
</dbReference>
<organism evidence="3 4">
    <name type="scientific">Streptantibioticus rubrisoli</name>
    <dbReference type="NCBI Taxonomy" id="1387313"/>
    <lineage>
        <taxon>Bacteria</taxon>
        <taxon>Bacillati</taxon>
        <taxon>Actinomycetota</taxon>
        <taxon>Actinomycetes</taxon>
        <taxon>Kitasatosporales</taxon>
        <taxon>Streptomycetaceae</taxon>
        <taxon>Streptantibioticus</taxon>
    </lineage>
</organism>
<reference evidence="3 4" key="1">
    <citation type="submission" date="2022-06" db="EMBL/GenBank/DDBJ databases">
        <title>Draft genome sequence of type strain Streptomyces rubrisoli DSM 42083.</title>
        <authorList>
            <person name="Duangmal K."/>
            <person name="Klaysubun C."/>
        </authorList>
    </citation>
    <scope>NUCLEOTIDE SEQUENCE [LARGE SCALE GENOMIC DNA]</scope>
    <source>
        <strain evidence="3 4">DSM 42083</strain>
    </source>
</reference>
<dbReference type="Pfam" id="PF01243">
    <property type="entry name" value="PNPOx_N"/>
    <property type="match status" value="1"/>
</dbReference>
<sequence length="239" mass="26683">MTQDPLDEAFGARRPGSDGEHQIQQELGTVDRATRFYDGQVRDRLNERMREFTARQEMMFLSTADRNGECDSSFRAGPPGFIQVLDDRTLTYPEYRGNGVMASLGNIRENPHIGILMIDFARDRIGLHVNGRARLVPDELMRAVHPRLPVDPVPGRRPQVWVEVAVMEAYMHCSKHIPRLVKAPRTGANGDGEQVWGTDDAKRKGGDYFGVAAETRQPVAAEPCGMGSADQQGGFEWFA</sequence>
<dbReference type="PANTHER" id="PTHR42815">
    <property type="entry name" value="FAD-BINDING, PUTATIVE (AFU_ORTHOLOGUE AFUA_6G07600)-RELATED"/>
    <property type="match status" value="1"/>
</dbReference>
<feature type="region of interest" description="Disordered" evidence="1">
    <location>
        <begin position="1"/>
        <end position="21"/>
    </location>
</feature>
<keyword evidence="4" id="KW-1185">Reference proteome</keyword>
<gene>
    <name evidence="3" type="ORF">NON19_08695</name>
</gene>
<name>A0ABT1P9S7_9ACTN</name>
<protein>
    <submittedName>
        <fullName evidence="3">Pyridoxamine 5'-phosphate oxidase family protein</fullName>
    </submittedName>
</protein>
<dbReference type="InterPro" id="IPR011576">
    <property type="entry name" value="Pyridox_Oxase_N"/>
</dbReference>
<evidence type="ECO:0000313" key="3">
    <source>
        <dbReference type="EMBL" id="MCQ4042111.1"/>
    </source>
</evidence>
<evidence type="ECO:0000259" key="2">
    <source>
        <dbReference type="Pfam" id="PF01243"/>
    </source>
</evidence>
<comment type="caution">
    <text evidence="3">The sequence shown here is derived from an EMBL/GenBank/DDBJ whole genome shotgun (WGS) entry which is preliminary data.</text>
</comment>
<dbReference type="SUPFAM" id="SSF50475">
    <property type="entry name" value="FMN-binding split barrel"/>
    <property type="match status" value="1"/>
</dbReference>
<dbReference type="PANTHER" id="PTHR42815:SF2">
    <property type="entry name" value="FAD-BINDING, PUTATIVE (AFU_ORTHOLOGUE AFUA_6G07600)-RELATED"/>
    <property type="match status" value="1"/>
</dbReference>
<dbReference type="Gene3D" id="2.30.110.10">
    <property type="entry name" value="Electron Transport, Fmn-binding Protein, Chain A"/>
    <property type="match status" value="1"/>
</dbReference>